<gene>
    <name evidence="1" type="ORF">MERR_LOCUS22552</name>
</gene>
<proteinExistence type="predicted"/>
<keyword evidence="2" id="KW-1185">Reference proteome</keyword>
<organism evidence="1 2">
    <name type="scientific">Microthlaspi erraticum</name>
    <dbReference type="NCBI Taxonomy" id="1685480"/>
    <lineage>
        <taxon>Eukaryota</taxon>
        <taxon>Viridiplantae</taxon>
        <taxon>Streptophyta</taxon>
        <taxon>Embryophyta</taxon>
        <taxon>Tracheophyta</taxon>
        <taxon>Spermatophyta</taxon>
        <taxon>Magnoliopsida</taxon>
        <taxon>eudicotyledons</taxon>
        <taxon>Gunneridae</taxon>
        <taxon>Pentapetalae</taxon>
        <taxon>rosids</taxon>
        <taxon>malvids</taxon>
        <taxon>Brassicales</taxon>
        <taxon>Brassicaceae</taxon>
        <taxon>Coluteocarpeae</taxon>
        <taxon>Microthlaspi</taxon>
    </lineage>
</organism>
<evidence type="ECO:0000313" key="1">
    <source>
        <dbReference type="EMBL" id="CAA7035317.1"/>
    </source>
</evidence>
<evidence type="ECO:0000313" key="2">
    <source>
        <dbReference type="Proteomes" id="UP000467841"/>
    </source>
</evidence>
<reference evidence="1" key="1">
    <citation type="submission" date="2020-01" db="EMBL/GenBank/DDBJ databases">
        <authorList>
            <person name="Mishra B."/>
        </authorList>
    </citation>
    <scope>NUCLEOTIDE SEQUENCE [LARGE SCALE GENOMIC DNA]</scope>
</reference>
<comment type="caution">
    <text evidence="1">The sequence shown here is derived from an EMBL/GenBank/DDBJ whole genome shotgun (WGS) entry which is preliminary data.</text>
</comment>
<name>A0A6D2J349_9BRAS</name>
<dbReference type="OrthoDB" id="10608902at2759"/>
<sequence>MRLDGTGHTGRTGQEITSVISRVRTHEGPQHVNVPRTAVQNKENLASGPRIQDEKLKSTTVKMAEERKVLNTPGPEKQTKRELFDALRQELELQHSSLLYSLLLH</sequence>
<dbReference type="AlphaFoldDB" id="A0A6D2J349"/>
<protein>
    <submittedName>
        <fullName evidence="1">Uncharacterized protein</fullName>
    </submittedName>
</protein>
<dbReference type="Proteomes" id="UP000467841">
    <property type="component" value="Unassembled WGS sequence"/>
</dbReference>
<dbReference type="EMBL" id="CACVBM020001155">
    <property type="protein sequence ID" value="CAA7035317.1"/>
    <property type="molecule type" value="Genomic_DNA"/>
</dbReference>
<accession>A0A6D2J349</accession>